<organism evidence="1">
    <name type="scientific">Colletotrichum fructicola (strain Nara gc5)</name>
    <name type="common">Anthracnose fungus</name>
    <name type="synonym">Colletotrichum gloeosporioides (strain Nara gc5)</name>
    <dbReference type="NCBI Taxonomy" id="1213859"/>
    <lineage>
        <taxon>Eukaryota</taxon>
        <taxon>Fungi</taxon>
        <taxon>Dikarya</taxon>
        <taxon>Ascomycota</taxon>
        <taxon>Pezizomycotina</taxon>
        <taxon>Sordariomycetes</taxon>
        <taxon>Hypocreomycetidae</taxon>
        <taxon>Glomerellales</taxon>
        <taxon>Glomerellaceae</taxon>
        <taxon>Colletotrichum</taxon>
        <taxon>Colletotrichum gloeosporioides species complex</taxon>
    </lineage>
</organism>
<protein>
    <submittedName>
        <fullName evidence="1">Uncharacterized protein</fullName>
    </submittedName>
</protein>
<sequence length="85" mass="9630">MSILNLHEVTKLKRIDEKGMVDATTRKIYIPNPSATAMGILALRSSYEQIPVIKRLLYKYINFEASLALRATVSLTIIAFVKDVY</sequence>
<dbReference type="EMBL" id="KB020727">
    <property type="protein sequence ID" value="ELA31926.1"/>
    <property type="molecule type" value="Genomic_DNA"/>
</dbReference>
<accession>L2G0X0</accession>
<dbReference type="HOGENOM" id="CLU_2512505_0_0_1"/>
<reference evidence="1" key="1">
    <citation type="submission" date="2012-08" db="EMBL/GenBank/DDBJ databases">
        <title>Genome analysis of Colletotrichum orbiculare and Colletotrichum fructicola.</title>
        <authorList>
            <person name="Gan P.H.P."/>
            <person name="Ikeda K."/>
            <person name="Irieda H."/>
            <person name="Narusaka M."/>
            <person name="O'Connell R.J."/>
            <person name="Narusaka Y."/>
            <person name="Takano Y."/>
            <person name="Kubo Y."/>
            <person name="Shirasu K."/>
        </authorList>
    </citation>
    <scope>NUCLEOTIDE SEQUENCE</scope>
    <source>
        <strain evidence="1">Nara gc5</strain>
    </source>
</reference>
<evidence type="ECO:0000313" key="1">
    <source>
        <dbReference type="EMBL" id="ELA31926.1"/>
    </source>
</evidence>
<proteinExistence type="predicted"/>
<name>L2G0X0_COLFN</name>
<gene>
    <name evidence="1" type="ORF">CGGC5_7946</name>
</gene>
<dbReference type="AlphaFoldDB" id="L2G0X0"/>